<dbReference type="Pfam" id="PF08729">
    <property type="entry name" value="HUN"/>
    <property type="match status" value="1"/>
</dbReference>
<dbReference type="OrthoDB" id="68076at2759"/>
<name>A0A7T8JVV9_CALRO</name>
<feature type="compositionally biased region" description="Gly residues" evidence="1">
    <location>
        <begin position="1"/>
        <end position="13"/>
    </location>
</feature>
<dbReference type="Proteomes" id="UP000595437">
    <property type="component" value="Chromosome 15"/>
</dbReference>
<protein>
    <submittedName>
        <fullName evidence="3">Ubinuclein2like</fullName>
    </submittedName>
</protein>
<dbReference type="PANTHER" id="PTHR21669">
    <property type="entry name" value="CAPZ-INTERACTING PROTEIN AND RELATED PROTEINS"/>
    <property type="match status" value="1"/>
</dbReference>
<dbReference type="GO" id="GO:0005634">
    <property type="term" value="C:nucleus"/>
    <property type="evidence" value="ECO:0007669"/>
    <property type="project" value="TreeGrafter"/>
</dbReference>
<sequence>MGLEDAGGGGGLTAVGSKKKSGKRVESKKTFCFTLELKDLDSCEYNEFNWLDLVAQEEDKKRKRSSFGEDEEEDEEMKALARKYEAKYGSEAIKKKKKVRRLDDYADLGYGYDSNDPFIDNSDAYDEIVPRDVTTAHGGFYVNSGPLEFKERDSAAEDSDLDQTQPLPNTSNKAASATAAPPTSTTTTNPGPKKRKRPKKETEAAALSPKKYLKRTLWQLLRPLLLLHRRHQASLGKRRLGQAGHAKREKEESCP</sequence>
<feature type="region of interest" description="Disordered" evidence="1">
    <location>
        <begin position="233"/>
        <end position="255"/>
    </location>
</feature>
<feature type="domain" description="Hpc2-related" evidence="2">
    <location>
        <begin position="97"/>
        <end position="148"/>
    </location>
</feature>
<dbReference type="EMBL" id="CP045904">
    <property type="protein sequence ID" value="QQP35800.1"/>
    <property type="molecule type" value="Genomic_DNA"/>
</dbReference>
<feature type="region of interest" description="Disordered" evidence="1">
    <location>
        <begin position="138"/>
        <end position="208"/>
    </location>
</feature>
<gene>
    <name evidence="3" type="ORF">FKW44_020686</name>
</gene>
<proteinExistence type="predicted"/>
<keyword evidence="4" id="KW-1185">Reference proteome</keyword>
<accession>A0A7T8JVV9</accession>
<organism evidence="3 4">
    <name type="scientific">Caligus rogercresseyi</name>
    <name type="common">Sea louse</name>
    <dbReference type="NCBI Taxonomy" id="217165"/>
    <lineage>
        <taxon>Eukaryota</taxon>
        <taxon>Metazoa</taxon>
        <taxon>Ecdysozoa</taxon>
        <taxon>Arthropoda</taxon>
        <taxon>Crustacea</taxon>
        <taxon>Multicrustacea</taxon>
        <taxon>Hexanauplia</taxon>
        <taxon>Copepoda</taxon>
        <taxon>Siphonostomatoida</taxon>
        <taxon>Caligidae</taxon>
        <taxon>Caligus</taxon>
    </lineage>
</organism>
<evidence type="ECO:0000256" key="1">
    <source>
        <dbReference type="SAM" id="MobiDB-lite"/>
    </source>
</evidence>
<evidence type="ECO:0000259" key="2">
    <source>
        <dbReference type="Pfam" id="PF08729"/>
    </source>
</evidence>
<feature type="compositionally biased region" description="Low complexity" evidence="1">
    <location>
        <begin position="168"/>
        <end position="191"/>
    </location>
</feature>
<feature type="compositionally biased region" description="Basic and acidic residues" evidence="1">
    <location>
        <begin position="246"/>
        <end position="255"/>
    </location>
</feature>
<feature type="region of interest" description="Disordered" evidence="1">
    <location>
        <begin position="58"/>
        <end position="78"/>
    </location>
</feature>
<evidence type="ECO:0000313" key="4">
    <source>
        <dbReference type="Proteomes" id="UP000595437"/>
    </source>
</evidence>
<dbReference type="GO" id="GO:0006325">
    <property type="term" value="P:chromatin organization"/>
    <property type="evidence" value="ECO:0007669"/>
    <property type="project" value="TreeGrafter"/>
</dbReference>
<evidence type="ECO:0000313" key="3">
    <source>
        <dbReference type="EMBL" id="QQP35800.1"/>
    </source>
</evidence>
<feature type="region of interest" description="Disordered" evidence="1">
    <location>
        <begin position="1"/>
        <end position="27"/>
    </location>
</feature>
<reference evidence="4" key="1">
    <citation type="submission" date="2021-01" db="EMBL/GenBank/DDBJ databases">
        <title>Caligus Genome Assembly.</title>
        <authorList>
            <person name="Gallardo-Escarate C."/>
        </authorList>
    </citation>
    <scope>NUCLEOTIDE SEQUENCE [LARGE SCALE GENOMIC DNA]</scope>
</reference>
<dbReference type="AlphaFoldDB" id="A0A7T8JVV9"/>
<dbReference type="PANTHER" id="PTHR21669:SF28">
    <property type="entry name" value="YEMANUCLEIN"/>
    <property type="match status" value="1"/>
</dbReference>
<dbReference type="InterPro" id="IPR014840">
    <property type="entry name" value="HRD"/>
</dbReference>